<evidence type="ECO:0008006" key="7">
    <source>
        <dbReference type="Google" id="ProtNLM"/>
    </source>
</evidence>
<dbReference type="PANTHER" id="PTHR30222">
    <property type="entry name" value="SPERMIDINE/PUTRESCINE-BINDING PERIPLASMIC PROTEIN"/>
    <property type="match status" value="1"/>
</dbReference>
<organism evidence="5 6">
    <name type="scientific">Apostasia shenzhenica</name>
    <dbReference type="NCBI Taxonomy" id="1088818"/>
    <lineage>
        <taxon>Eukaryota</taxon>
        <taxon>Viridiplantae</taxon>
        <taxon>Streptophyta</taxon>
        <taxon>Embryophyta</taxon>
        <taxon>Tracheophyta</taxon>
        <taxon>Spermatophyta</taxon>
        <taxon>Magnoliopsida</taxon>
        <taxon>Liliopsida</taxon>
        <taxon>Asparagales</taxon>
        <taxon>Orchidaceae</taxon>
        <taxon>Apostasioideae</taxon>
        <taxon>Apostasia</taxon>
    </lineage>
</organism>
<sequence length="563" mass="63040">MSFVWVAQHMNGLAIPRQCRWGWTISPLPIPTANPNASSTLSPPLRPLPSCHSLQRSPRLSFVSVSRSSDDARTISKLSPFPPHFSEAPSYIRRVLVHLVTSAVLLTGLRVHALDIGPSPFLPATVTIASESSSTDIPGSTYDGVDDEEFKTIFEQWKSKTFALTVPLRIVALRSSLPPSWIKDFIQVQGRRLKMIAELRESLDAIYRELSLALEKENLNPKSAMAADLVSLGDSWLGCAIQKGLIEPIPHIEERDWFQSLGNKWKAYLRRNKAGELDPCGNIWAVPYRWGTVVIAYKKSKFRRYNIPPIKDWEDLWRPELTGKISMIDSPREVIGAVLKRMGASYNTDDLDLQVIGGRECALRNLISLQKQVRFFDSMHYLKSFAAGDVWVAVGWSSDVIPSAKRMSNVAVVIPKSGSSLWADLWVVPAATKFYSDQVGGRIRGPSPLCHQWFEFCLQTSRMLPFQQEIIPGASPFALEHDLSTGQPLGLASGKPKLDTNLADGVPPPEILEKCEFLKPLSEKALEDYRWLISSMEKQRIGFLRGALNEICMRLSRSRPQPI</sequence>
<dbReference type="GO" id="GO:0019808">
    <property type="term" value="F:polyamine binding"/>
    <property type="evidence" value="ECO:0007669"/>
    <property type="project" value="InterPro"/>
</dbReference>
<dbReference type="AlphaFoldDB" id="A0A2I0A9H2"/>
<protein>
    <recommendedName>
        <fullName evidence="7">Spermidine-binding periplasmic protein SpuE</fullName>
    </recommendedName>
</protein>
<dbReference type="PANTHER" id="PTHR30222:SF17">
    <property type="entry name" value="SPERMIDINE_PUTRESCINE-BINDING PERIPLASMIC PROTEIN"/>
    <property type="match status" value="1"/>
</dbReference>
<dbReference type="PRINTS" id="PR00909">
    <property type="entry name" value="SPERMDNBNDNG"/>
</dbReference>
<comment type="subcellular location">
    <subcellularLocation>
        <location evidence="1">Periplasm</location>
    </subcellularLocation>
</comment>
<proteinExistence type="predicted"/>
<evidence type="ECO:0000256" key="3">
    <source>
        <dbReference type="ARBA" id="ARBA00022729"/>
    </source>
</evidence>
<accession>A0A2I0A9H2</accession>
<keyword evidence="4" id="KW-0574">Periplasm</keyword>
<keyword evidence="3" id="KW-0732">Signal</keyword>
<gene>
    <name evidence="5" type="ORF">AXF42_Ash014112</name>
</gene>
<dbReference type="STRING" id="1088818.A0A2I0A9H2"/>
<evidence type="ECO:0000256" key="4">
    <source>
        <dbReference type="ARBA" id="ARBA00022764"/>
    </source>
</evidence>
<dbReference type="CDD" id="cd13661">
    <property type="entry name" value="PBP2_PotD_PotF_like_1"/>
    <property type="match status" value="1"/>
</dbReference>
<dbReference type="Gene3D" id="3.40.190.10">
    <property type="entry name" value="Periplasmic binding protein-like II"/>
    <property type="match status" value="1"/>
</dbReference>
<dbReference type="SUPFAM" id="SSF53850">
    <property type="entry name" value="Periplasmic binding protein-like II"/>
    <property type="match status" value="1"/>
</dbReference>
<keyword evidence="6" id="KW-1185">Reference proteome</keyword>
<keyword evidence="2" id="KW-0813">Transport</keyword>
<dbReference type="EMBL" id="KZ452009">
    <property type="protein sequence ID" value="PKA52175.1"/>
    <property type="molecule type" value="Genomic_DNA"/>
</dbReference>
<evidence type="ECO:0000256" key="1">
    <source>
        <dbReference type="ARBA" id="ARBA00004418"/>
    </source>
</evidence>
<name>A0A2I0A9H2_9ASPA</name>
<reference evidence="5 6" key="1">
    <citation type="journal article" date="2017" name="Nature">
        <title>The Apostasia genome and the evolution of orchids.</title>
        <authorList>
            <person name="Zhang G.Q."/>
            <person name="Liu K.W."/>
            <person name="Li Z."/>
            <person name="Lohaus R."/>
            <person name="Hsiao Y.Y."/>
            <person name="Niu S.C."/>
            <person name="Wang J.Y."/>
            <person name="Lin Y.C."/>
            <person name="Xu Q."/>
            <person name="Chen L.J."/>
            <person name="Yoshida K."/>
            <person name="Fujiwara S."/>
            <person name="Wang Z.W."/>
            <person name="Zhang Y.Q."/>
            <person name="Mitsuda N."/>
            <person name="Wang M."/>
            <person name="Liu G.H."/>
            <person name="Pecoraro L."/>
            <person name="Huang H.X."/>
            <person name="Xiao X.J."/>
            <person name="Lin M."/>
            <person name="Wu X.Y."/>
            <person name="Wu W.L."/>
            <person name="Chen Y.Y."/>
            <person name="Chang S.B."/>
            <person name="Sakamoto S."/>
            <person name="Ohme-Takagi M."/>
            <person name="Yagi M."/>
            <person name="Zeng S.J."/>
            <person name="Shen C.Y."/>
            <person name="Yeh C.M."/>
            <person name="Luo Y.B."/>
            <person name="Tsai W.C."/>
            <person name="Van de Peer Y."/>
            <person name="Liu Z.J."/>
        </authorList>
    </citation>
    <scope>NUCLEOTIDE SEQUENCE [LARGE SCALE GENOMIC DNA]</scope>
    <source>
        <strain evidence="6">cv. Shenzhen</strain>
        <tissue evidence="5">Stem</tissue>
    </source>
</reference>
<dbReference type="InterPro" id="IPR001188">
    <property type="entry name" value="Sperm_putr-bd"/>
</dbReference>
<evidence type="ECO:0000256" key="2">
    <source>
        <dbReference type="ARBA" id="ARBA00022448"/>
    </source>
</evidence>
<evidence type="ECO:0000313" key="5">
    <source>
        <dbReference type="EMBL" id="PKA52175.1"/>
    </source>
</evidence>
<dbReference type="Pfam" id="PF13343">
    <property type="entry name" value="SBP_bac_6"/>
    <property type="match status" value="1"/>
</dbReference>
<dbReference type="OrthoDB" id="10266693at2759"/>
<dbReference type="GO" id="GO:0015846">
    <property type="term" value="P:polyamine transport"/>
    <property type="evidence" value="ECO:0007669"/>
    <property type="project" value="InterPro"/>
</dbReference>
<evidence type="ECO:0000313" key="6">
    <source>
        <dbReference type="Proteomes" id="UP000236161"/>
    </source>
</evidence>
<dbReference type="Proteomes" id="UP000236161">
    <property type="component" value="Unassembled WGS sequence"/>
</dbReference>